<dbReference type="AlphaFoldDB" id="A0A382B608"/>
<accession>A0A382B608</accession>
<name>A0A382B608_9ZZZZ</name>
<organism evidence="1">
    <name type="scientific">marine metagenome</name>
    <dbReference type="NCBI Taxonomy" id="408172"/>
    <lineage>
        <taxon>unclassified sequences</taxon>
        <taxon>metagenomes</taxon>
        <taxon>ecological metagenomes</taxon>
    </lineage>
</organism>
<reference evidence="1" key="1">
    <citation type="submission" date="2018-05" db="EMBL/GenBank/DDBJ databases">
        <authorList>
            <person name="Lanie J.A."/>
            <person name="Ng W.-L."/>
            <person name="Kazmierczak K.M."/>
            <person name="Andrzejewski T.M."/>
            <person name="Davidsen T.M."/>
            <person name="Wayne K.J."/>
            <person name="Tettelin H."/>
            <person name="Glass J.I."/>
            <person name="Rusch D."/>
            <person name="Podicherti R."/>
            <person name="Tsui H.-C.T."/>
            <person name="Winkler M.E."/>
        </authorList>
    </citation>
    <scope>NUCLEOTIDE SEQUENCE</scope>
</reference>
<dbReference type="EMBL" id="UINC01028183">
    <property type="protein sequence ID" value="SVB08713.1"/>
    <property type="molecule type" value="Genomic_DNA"/>
</dbReference>
<proteinExistence type="predicted"/>
<gene>
    <name evidence="1" type="ORF">METZ01_LOCUS161567</name>
</gene>
<protein>
    <submittedName>
        <fullName evidence="1">Uncharacterized protein</fullName>
    </submittedName>
</protein>
<evidence type="ECO:0000313" key="1">
    <source>
        <dbReference type="EMBL" id="SVB08713.1"/>
    </source>
</evidence>
<sequence length="35" mass="3687">MNQGSHTGNLGLVDSVVRVKTKAEFIDGDSVVLTV</sequence>